<protein>
    <submittedName>
        <fullName evidence="1">Uncharacterized protein</fullName>
    </submittedName>
</protein>
<sequence length="56" mass="6190">MAALWRCSRVEARSGVQQGRIVEALAPLWRARNRIVEALEPCSGAQGSRIVEALTR</sequence>
<evidence type="ECO:0000313" key="1">
    <source>
        <dbReference type="EMBL" id="KAE8975022.1"/>
    </source>
</evidence>
<evidence type="ECO:0000313" key="2">
    <source>
        <dbReference type="Proteomes" id="UP000435112"/>
    </source>
</evidence>
<proteinExistence type="predicted"/>
<name>A0A6A3I0Y4_9STRA</name>
<dbReference type="AlphaFoldDB" id="A0A6A3I0Y4"/>
<dbReference type="OrthoDB" id="10316243at2759"/>
<dbReference type="Proteomes" id="UP000435112">
    <property type="component" value="Unassembled WGS sequence"/>
</dbReference>
<reference evidence="1 2" key="1">
    <citation type="submission" date="2018-09" db="EMBL/GenBank/DDBJ databases">
        <title>Genomic investigation of the strawberry pathogen Phytophthora fragariae indicates pathogenicity is determined by transcriptional variation in three key races.</title>
        <authorList>
            <person name="Adams T.M."/>
            <person name="Armitage A.D."/>
            <person name="Sobczyk M.K."/>
            <person name="Bates H.J."/>
            <person name="Dunwell J.M."/>
            <person name="Nellist C.F."/>
            <person name="Harrison R.J."/>
        </authorList>
    </citation>
    <scope>NUCLEOTIDE SEQUENCE [LARGE SCALE GENOMIC DNA]</scope>
    <source>
        <strain evidence="1 2">SCRP324</strain>
    </source>
</reference>
<gene>
    <name evidence="1" type="ORF">PR002_g25723</name>
</gene>
<dbReference type="EMBL" id="QXFU01003483">
    <property type="protein sequence ID" value="KAE8975022.1"/>
    <property type="molecule type" value="Genomic_DNA"/>
</dbReference>
<comment type="caution">
    <text evidence="1">The sequence shown here is derived from an EMBL/GenBank/DDBJ whole genome shotgun (WGS) entry which is preliminary data.</text>
</comment>
<organism evidence="1 2">
    <name type="scientific">Phytophthora rubi</name>
    <dbReference type="NCBI Taxonomy" id="129364"/>
    <lineage>
        <taxon>Eukaryota</taxon>
        <taxon>Sar</taxon>
        <taxon>Stramenopiles</taxon>
        <taxon>Oomycota</taxon>
        <taxon>Peronosporomycetes</taxon>
        <taxon>Peronosporales</taxon>
        <taxon>Peronosporaceae</taxon>
        <taxon>Phytophthora</taxon>
    </lineage>
</organism>
<accession>A0A6A3I0Y4</accession>